<keyword evidence="2" id="KW-0547">Nucleotide-binding</keyword>
<dbReference type="CDD" id="cd16936">
    <property type="entry name" value="HATPase_RsbW-like"/>
    <property type="match status" value="1"/>
</dbReference>
<dbReference type="InterPro" id="IPR011009">
    <property type="entry name" value="Kinase-like_dom_sf"/>
</dbReference>
<dbReference type="AlphaFoldDB" id="A0A538S8S1"/>
<gene>
    <name evidence="2" type="ORF">E6K73_13185</name>
</gene>
<proteinExistence type="predicted"/>
<evidence type="ECO:0000313" key="3">
    <source>
        <dbReference type="Proteomes" id="UP000320184"/>
    </source>
</evidence>
<dbReference type="Proteomes" id="UP000320184">
    <property type="component" value="Unassembled WGS sequence"/>
</dbReference>
<protein>
    <submittedName>
        <fullName evidence="2">ATP-binding protein</fullName>
    </submittedName>
</protein>
<dbReference type="Pfam" id="PF13581">
    <property type="entry name" value="HATPase_c_2"/>
    <property type="match status" value="1"/>
</dbReference>
<dbReference type="EMBL" id="VBOT01000167">
    <property type="protein sequence ID" value="TMQ47761.1"/>
    <property type="molecule type" value="Genomic_DNA"/>
</dbReference>
<dbReference type="Gene3D" id="3.30.565.10">
    <property type="entry name" value="Histidine kinase-like ATPase, C-terminal domain"/>
    <property type="match status" value="1"/>
</dbReference>
<reference evidence="2 3" key="1">
    <citation type="journal article" date="2019" name="Nat. Microbiol.">
        <title>Mediterranean grassland soil C-N compound turnover is dependent on rainfall and depth, and is mediated by genomically divergent microorganisms.</title>
        <authorList>
            <person name="Diamond S."/>
            <person name="Andeer P.F."/>
            <person name="Li Z."/>
            <person name="Crits-Christoph A."/>
            <person name="Burstein D."/>
            <person name="Anantharaman K."/>
            <person name="Lane K.R."/>
            <person name="Thomas B.C."/>
            <person name="Pan C."/>
            <person name="Northen T.R."/>
            <person name="Banfield J.F."/>
        </authorList>
    </citation>
    <scope>NUCLEOTIDE SEQUENCE [LARGE SCALE GENOMIC DNA]</scope>
    <source>
        <strain evidence="2">WS_3</strain>
    </source>
</reference>
<dbReference type="InterPro" id="IPR003594">
    <property type="entry name" value="HATPase_dom"/>
</dbReference>
<feature type="domain" description="Histidine kinase/HSP90-like ATPase" evidence="1">
    <location>
        <begin position="69"/>
        <end position="164"/>
    </location>
</feature>
<evidence type="ECO:0000313" key="2">
    <source>
        <dbReference type="EMBL" id="TMQ47761.1"/>
    </source>
</evidence>
<name>A0A538S8S1_UNCEI</name>
<evidence type="ECO:0000259" key="1">
    <source>
        <dbReference type="Pfam" id="PF13581"/>
    </source>
</evidence>
<sequence length="513" mass="57659">MIAPDRTRAELLAEIGATDTGTDSLTDMTDPRFATSDVHVRVCGHAKEDLFPLLDLALSERFAALPRARLLRDVLIPVRKALGNAHKHGNGKDPAKDIVVEIVLTRHGVVIAITDEGPGFDVARTFQRFRERQKYFVHQGAGFRFLHRAMSTVSYEHGGRTLLLCYRQTDDLYDGAPSCSDRQNLLDSQWMQTCLSAELPEFRTGRARLASCRVYLSHGRDDFGPRYVLQVVQHDGAVETRILTARLHASEAIAQADFEAASHLYDSCVLTRVRVPRPVARLDAEPCLVLYEFVPSMNLSEYFAYRGNLSAVRHALERIGQTMAALHRSPAVLPDVESGIADEPVQARIARADATLRTLSSSADLVNRFQCSIRCMNDRTGSRMWRAMAPIHGSLRWDCIYYGVDGRFYLYRFEKCRRSDPGLDLGGFAADLLCYTLDHYDDQAYRVCRDELLKHYNAEAEHRTGEDDLRIYTVLALCERLQLAQLGSESAVEHLVMALAAALREEPSKRDAD</sequence>
<organism evidence="2 3">
    <name type="scientific">Eiseniibacteriota bacterium</name>
    <dbReference type="NCBI Taxonomy" id="2212470"/>
    <lineage>
        <taxon>Bacteria</taxon>
        <taxon>Candidatus Eiseniibacteriota</taxon>
    </lineage>
</organism>
<comment type="caution">
    <text evidence="2">The sequence shown here is derived from an EMBL/GenBank/DDBJ whole genome shotgun (WGS) entry which is preliminary data.</text>
</comment>
<dbReference type="SUPFAM" id="SSF56112">
    <property type="entry name" value="Protein kinase-like (PK-like)"/>
    <property type="match status" value="1"/>
</dbReference>
<dbReference type="InterPro" id="IPR036890">
    <property type="entry name" value="HATPase_C_sf"/>
</dbReference>
<dbReference type="GO" id="GO:0005524">
    <property type="term" value="F:ATP binding"/>
    <property type="evidence" value="ECO:0007669"/>
    <property type="project" value="UniProtKB-KW"/>
</dbReference>
<accession>A0A538S8S1</accession>
<dbReference type="SUPFAM" id="SSF55874">
    <property type="entry name" value="ATPase domain of HSP90 chaperone/DNA topoisomerase II/histidine kinase"/>
    <property type="match status" value="1"/>
</dbReference>
<keyword evidence="2" id="KW-0067">ATP-binding</keyword>